<evidence type="ECO:0000256" key="7">
    <source>
        <dbReference type="ARBA" id="ARBA00022840"/>
    </source>
</evidence>
<evidence type="ECO:0000256" key="2">
    <source>
        <dbReference type="ARBA" id="ARBA00009726"/>
    </source>
</evidence>
<dbReference type="GO" id="GO:0016887">
    <property type="term" value="F:ATP hydrolysis activity"/>
    <property type="evidence" value="ECO:0007669"/>
    <property type="project" value="InterPro"/>
</dbReference>
<feature type="transmembrane region" description="Helical" evidence="17">
    <location>
        <begin position="162"/>
        <end position="182"/>
    </location>
</feature>
<dbReference type="Pfam" id="PF00005">
    <property type="entry name" value="ABC_tran"/>
    <property type="match status" value="2"/>
</dbReference>
<feature type="transmembrane region" description="Helical" evidence="17">
    <location>
        <begin position="127"/>
        <end position="150"/>
    </location>
</feature>
<reference evidence="20" key="1">
    <citation type="journal article" date="2020" name="Nat. Ecol. Evol.">
        <title>Deeply conserved synteny resolves early events in vertebrate evolution.</title>
        <authorList>
            <person name="Simakov O."/>
            <person name="Marletaz F."/>
            <person name="Yue J.X."/>
            <person name="O'Connell B."/>
            <person name="Jenkins J."/>
            <person name="Brandt A."/>
            <person name="Calef R."/>
            <person name="Tung C.H."/>
            <person name="Huang T.K."/>
            <person name="Schmutz J."/>
            <person name="Satoh N."/>
            <person name="Yu J.K."/>
            <person name="Putnam N.H."/>
            <person name="Green R.E."/>
            <person name="Rokhsar D.S."/>
        </authorList>
    </citation>
    <scope>NUCLEOTIDE SEQUENCE [LARGE SCALE GENOMIC DNA]</scope>
    <source>
        <strain evidence="20">S238N-H82</strain>
    </source>
</reference>
<dbReference type="FunFam" id="3.40.50.300:FF:002366">
    <property type="entry name" value="Uncharacterized protein"/>
    <property type="match status" value="1"/>
</dbReference>
<feature type="transmembrane region" description="Helical" evidence="17">
    <location>
        <begin position="66"/>
        <end position="85"/>
    </location>
</feature>
<accession>A0A9J7LYS1</accession>
<reference evidence="21" key="2">
    <citation type="submission" date="2025-08" db="UniProtKB">
        <authorList>
            <consortium name="RefSeq"/>
        </authorList>
    </citation>
    <scope>IDENTIFICATION</scope>
    <source>
        <strain evidence="21">S238N-H82</strain>
        <tissue evidence="21">Testes</tissue>
    </source>
</reference>
<feature type="compositionally biased region" description="Basic and acidic residues" evidence="16">
    <location>
        <begin position="923"/>
        <end position="933"/>
    </location>
</feature>
<dbReference type="GeneID" id="118425856"/>
<evidence type="ECO:0000256" key="8">
    <source>
        <dbReference type="ARBA" id="ARBA00022989"/>
    </source>
</evidence>
<evidence type="ECO:0000256" key="16">
    <source>
        <dbReference type="SAM" id="MobiDB-lite"/>
    </source>
</evidence>
<evidence type="ECO:0000259" key="18">
    <source>
        <dbReference type="PROSITE" id="PS50893"/>
    </source>
</evidence>
<comment type="similarity">
    <text evidence="2">Belongs to the ABC transporter superfamily. ABCC family. Conjugate transporter (TC 3.A.1.208) subfamily.</text>
</comment>
<dbReference type="PANTHER" id="PTHR24223">
    <property type="entry name" value="ATP-BINDING CASSETTE SUB-FAMILY C"/>
    <property type="match status" value="1"/>
</dbReference>
<feature type="domain" description="ABC transmembrane type-1" evidence="19">
    <location>
        <begin position="298"/>
        <end position="594"/>
    </location>
</feature>
<feature type="transmembrane region" description="Helical" evidence="17">
    <location>
        <begin position="350"/>
        <end position="373"/>
    </location>
</feature>
<evidence type="ECO:0000256" key="10">
    <source>
        <dbReference type="ARBA" id="ARBA00023170"/>
    </source>
</evidence>
<dbReference type="GO" id="GO:0016323">
    <property type="term" value="C:basolateral plasma membrane"/>
    <property type="evidence" value="ECO:0007669"/>
    <property type="project" value="UniProtKB-ARBA"/>
</dbReference>
<feature type="transmembrane region" description="Helical" evidence="17">
    <location>
        <begin position="97"/>
        <end position="115"/>
    </location>
</feature>
<evidence type="ECO:0000256" key="5">
    <source>
        <dbReference type="ARBA" id="ARBA00022737"/>
    </source>
</evidence>
<dbReference type="Pfam" id="PF00664">
    <property type="entry name" value="ABC_membrane"/>
    <property type="match status" value="2"/>
</dbReference>
<sequence length="1575" mass="178591">MFCGIHASGYSVANGTLDNMCFVEAIGIIPHVLFLIAALPILLLGYGTVNINHSSWLHYPGHSLRWSLTVLLLFILSCEIAEGLLSDLHSTASYLQLYIPSGVTFVATLVTAVYYHNVEMSNFPKLLLLLLGYWVIAIIMRILKLWNLYVQGLNAAHLRLDLNWLIVAIYFLYICIEVNFLLQKRYAFFKESKGLDIKGDLQQQDMHFHQPYVNLLSKVTYWWMNKLMVQGYRQPISMDNLGQLPTQHKAQANLERFKNVYKKEKDRAAKEGQTPSIWKCFFKAFGLSIVYSSIFRYIGDLLGFIGPLCVAGIVKFLVEIRQGNISFHASQQVKEHYFVSLEEFMENGFILAYLLFMATLLQHTLMEMSYYLAIKEGINLKAGITGLIYEKTLRMSSWSLSNGDWSIEQIINLMSVDANQIMLFVWFCPHLWAMPVQVVIAMVMLYYQMGYPAVIGAAIIVILCPVQYLVARQMTHMQKDTMDHSEDRFKKFNEMLKGIRLLKLYSWESIFCTLVDRARNREISSMRKSSVYLVISLFLTAATPIIATVVTFSIHHYMSDEALTAGRTFATLVLFNILVVPLFNFPMVVVAMVNAIMSAKRLRPFLDIPEVDRGFYLTGEDEQEDAKDVLITLLRMSGIHMKSIKRQKSAKMVPENFVLEVTNGHFAWDLSSDAPTTTLYDINFKVPRGAMTLVIGPHDSGKTSLVNAILGEMKLLAGDVSWCLEKNRVSFHAQKGWLFNANLRDNIIFGQPFNQARYDRVISACSLQADIDILPEGDQTEIGERGIWLTPGQKRRVSVARALYYSSDIVILDDPLSFLDVHEGSHMMQEGILGMLREESRTIILVTHKLEYLKEADNILVMRDGHVTHQGTFGEITTEDPSLYQMWKNTISTQAQQEEEQRRKDQRGLEKKYLRRQATKTHHKDEEMSDEEKKVHDVYIDDDHKVHHDVVSIVDVPIKKKGQEDKDSGKGSSMSSQDLLSSPNEAEKKKMAKDLMSVPMSAYMTYLLAGGVLWVVILLLVSILKHGVMVAGDFWLADWSSLWIDGTALTEDEWHYYIYGYVGLSLSGIFMAFLASIIIVLTGVQAGKNLHKKMLRRIILAPMRWFDTTPYGRILSRFSSDTATIDQQLPTTAESLIRTFLMCTAALLVNAIVTPYFLIPAAVILFGFYLLQKFFIQTSRELQHLDILTKSPVLYHFSETLRGLSTVRAYRDEKRFQQKLNDQIDQNTLAFLFLNTANRWLGVRLDYLGAFVVLWAAMCSLTAAVYSDIPVGLVGLALTYALMVSTYLNWGVRNIADIEMQMDAVHMVSTFSEMPIEPYRKEEGNVEPHREWPGHGEIVLENLSTRYAPDLPAVLREVDLRIKPGEKVGICGKTGSGKSSLSMALFRMIDNFQGKIVIDGIDIADVPLNTLRSRLTIIPQDPILFSGTIRFNLDPAGQYNDKELWDAVEIAQLKPLVVSFPEGLDTAVREGGSNFSIGQRQLFCLARAFVRKSRVLVMDEATALVDMETEAMLHRVVKNSFTNCTVITIAHRVPNILECDRVLVFGGGRIVENNKPSVLLEQEDSIFTSMVKANL</sequence>
<keyword evidence="11" id="KW-0325">Glycoprotein</keyword>
<dbReference type="Gene3D" id="3.40.50.300">
    <property type="entry name" value="P-loop containing nucleotide triphosphate hydrolases"/>
    <property type="match status" value="2"/>
</dbReference>
<comment type="catalytic activity">
    <reaction evidence="13">
        <text>leukotriene C4(in) + ATP + H2O = leukotriene C4(out) + ADP + phosphate + H(+)</text>
        <dbReference type="Rhea" id="RHEA:38963"/>
        <dbReference type="ChEBI" id="CHEBI:15377"/>
        <dbReference type="ChEBI" id="CHEBI:15378"/>
        <dbReference type="ChEBI" id="CHEBI:30616"/>
        <dbReference type="ChEBI" id="CHEBI:43474"/>
        <dbReference type="ChEBI" id="CHEBI:57973"/>
        <dbReference type="ChEBI" id="CHEBI:456216"/>
    </reaction>
    <physiologicalReaction direction="left-to-right" evidence="13">
        <dbReference type="Rhea" id="RHEA:38964"/>
    </physiologicalReaction>
</comment>
<dbReference type="GO" id="GO:0140359">
    <property type="term" value="F:ABC-type transporter activity"/>
    <property type="evidence" value="ECO:0000318"/>
    <property type="project" value="GO_Central"/>
</dbReference>
<dbReference type="CDD" id="cd03250">
    <property type="entry name" value="ABCC_MRP_domain1"/>
    <property type="match status" value="1"/>
</dbReference>
<dbReference type="PANTHER" id="PTHR24223:SF461">
    <property type="entry name" value="ATP-BINDING CASSETTE SUB-FAMILY C MEMBER SUR"/>
    <property type="match status" value="1"/>
</dbReference>
<dbReference type="GO" id="GO:0032991">
    <property type="term" value="C:protein-containing complex"/>
    <property type="evidence" value="ECO:0007669"/>
    <property type="project" value="UniProtKB-ARBA"/>
</dbReference>
<comment type="catalytic activity">
    <reaction evidence="12">
        <text>ATP + H2O + xenobioticSide 1 = ADP + phosphate + xenobioticSide 2.</text>
        <dbReference type="EC" id="7.6.2.2"/>
    </reaction>
</comment>
<dbReference type="InterPro" id="IPR027417">
    <property type="entry name" value="P-loop_NTPase"/>
</dbReference>
<feature type="transmembrane region" description="Helical" evidence="17">
    <location>
        <begin position="423"/>
        <end position="447"/>
    </location>
</feature>
<feature type="transmembrane region" description="Helical" evidence="17">
    <location>
        <begin position="297"/>
        <end position="318"/>
    </location>
</feature>
<dbReference type="PROSITE" id="PS50893">
    <property type="entry name" value="ABC_TRANSPORTER_2"/>
    <property type="match status" value="2"/>
</dbReference>
<dbReference type="SUPFAM" id="SSF90123">
    <property type="entry name" value="ABC transporter transmembrane region"/>
    <property type="match status" value="2"/>
</dbReference>
<dbReference type="GO" id="GO:0005524">
    <property type="term" value="F:ATP binding"/>
    <property type="evidence" value="ECO:0007669"/>
    <property type="project" value="UniProtKB-KW"/>
</dbReference>
<dbReference type="InterPro" id="IPR036640">
    <property type="entry name" value="ABC1_TM_sf"/>
</dbReference>
<gene>
    <name evidence="21" type="primary">LOC118425856</name>
</gene>
<evidence type="ECO:0000256" key="6">
    <source>
        <dbReference type="ARBA" id="ARBA00022741"/>
    </source>
</evidence>
<keyword evidence="5" id="KW-0677">Repeat</keyword>
<dbReference type="RefSeq" id="XP_035690863.1">
    <property type="nucleotide sequence ID" value="XM_035834970.1"/>
</dbReference>
<comment type="catalytic activity">
    <reaction evidence="15">
        <text>an S-substituted glutathione(in) + ATP + H2O = an S-substituted glutathione(out) + ADP + phosphate + H(+)</text>
        <dbReference type="Rhea" id="RHEA:19121"/>
        <dbReference type="ChEBI" id="CHEBI:15377"/>
        <dbReference type="ChEBI" id="CHEBI:15378"/>
        <dbReference type="ChEBI" id="CHEBI:30616"/>
        <dbReference type="ChEBI" id="CHEBI:43474"/>
        <dbReference type="ChEBI" id="CHEBI:90779"/>
        <dbReference type="ChEBI" id="CHEBI:456216"/>
        <dbReference type="EC" id="7.6.2.3"/>
    </reaction>
    <physiologicalReaction direction="left-to-right" evidence="15">
        <dbReference type="Rhea" id="RHEA:19122"/>
    </physiologicalReaction>
</comment>
<evidence type="ECO:0000256" key="15">
    <source>
        <dbReference type="ARBA" id="ARBA00048007"/>
    </source>
</evidence>
<feature type="compositionally biased region" description="Basic residues" evidence="16">
    <location>
        <begin position="913"/>
        <end position="922"/>
    </location>
</feature>
<dbReference type="OrthoDB" id="6500128at2759"/>
<comment type="catalytic activity">
    <reaction evidence="14">
        <text>17beta-estradiol 17-O-(beta-D-glucuronate)(in) + ATP + H2O = 17beta-estradiol 17-O-(beta-D-glucuronate)(out) + ADP + phosphate + H(+)</text>
        <dbReference type="Rhea" id="RHEA:60128"/>
        <dbReference type="ChEBI" id="CHEBI:15377"/>
        <dbReference type="ChEBI" id="CHEBI:15378"/>
        <dbReference type="ChEBI" id="CHEBI:30616"/>
        <dbReference type="ChEBI" id="CHEBI:43474"/>
        <dbReference type="ChEBI" id="CHEBI:82961"/>
        <dbReference type="ChEBI" id="CHEBI:456216"/>
    </reaction>
    <physiologicalReaction direction="left-to-right" evidence="14">
        <dbReference type="Rhea" id="RHEA:60129"/>
    </physiologicalReaction>
</comment>
<dbReference type="KEGG" id="bfo:118425856"/>
<evidence type="ECO:0000313" key="20">
    <source>
        <dbReference type="Proteomes" id="UP000001554"/>
    </source>
</evidence>
<dbReference type="PRINTS" id="PR01092">
    <property type="entry name" value="SULFNYLUREAR"/>
</dbReference>
<feature type="transmembrane region" description="Helical" evidence="17">
    <location>
        <begin position="25"/>
        <end position="46"/>
    </location>
</feature>
<dbReference type="FunFam" id="1.20.1560.10:FF:000010">
    <property type="entry name" value="Multidrug resistance-associated ABC transporter"/>
    <property type="match status" value="1"/>
</dbReference>
<keyword evidence="7" id="KW-0067">ATP-binding</keyword>
<evidence type="ECO:0000256" key="17">
    <source>
        <dbReference type="SAM" id="Phobius"/>
    </source>
</evidence>
<feature type="domain" description="ABC transmembrane type-1" evidence="19">
    <location>
        <begin position="1016"/>
        <end position="1300"/>
    </location>
</feature>
<feature type="compositionally biased region" description="Basic and acidic residues" evidence="16">
    <location>
        <begin position="899"/>
        <end position="912"/>
    </location>
</feature>
<evidence type="ECO:0000256" key="14">
    <source>
        <dbReference type="ARBA" id="ARBA00047576"/>
    </source>
</evidence>
<keyword evidence="6" id="KW-0547">Nucleotide-binding</keyword>
<dbReference type="GO" id="GO:0005886">
    <property type="term" value="C:plasma membrane"/>
    <property type="evidence" value="ECO:0000318"/>
    <property type="project" value="GO_Central"/>
</dbReference>
<name>A0A9J7LYS1_BRAFL</name>
<evidence type="ECO:0000256" key="4">
    <source>
        <dbReference type="ARBA" id="ARBA00022692"/>
    </source>
</evidence>
<dbReference type="GO" id="GO:0006813">
    <property type="term" value="P:potassium ion transport"/>
    <property type="evidence" value="ECO:0007669"/>
    <property type="project" value="InterPro"/>
</dbReference>
<evidence type="ECO:0000256" key="3">
    <source>
        <dbReference type="ARBA" id="ARBA00022448"/>
    </source>
</evidence>
<feature type="transmembrane region" description="Helical" evidence="17">
    <location>
        <begin position="453"/>
        <end position="471"/>
    </location>
</feature>
<keyword evidence="8 17" id="KW-1133">Transmembrane helix</keyword>
<dbReference type="SUPFAM" id="SSF52540">
    <property type="entry name" value="P-loop containing nucleoside triphosphate hydrolases"/>
    <property type="match status" value="2"/>
</dbReference>
<dbReference type="PROSITE" id="PS50929">
    <property type="entry name" value="ABC_TM1F"/>
    <property type="match status" value="2"/>
</dbReference>
<dbReference type="InterPro" id="IPR011527">
    <property type="entry name" value="ABC1_TM_dom"/>
</dbReference>
<dbReference type="InterPro" id="IPR003439">
    <property type="entry name" value="ABC_transporter-like_ATP-bd"/>
</dbReference>
<evidence type="ECO:0000256" key="1">
    <source>
        <dbReference type="ARBA" id="ARBA00004141"/>
    </source>
</evidence>
<dbReference type="Proteomes" id="UP000001554">
    <property type="component" value="Chromosome 11"/>
</dbReference>
<keyword evidence="3" id="KW-0813">Transport</keyword>
<keyword evidence="10" id="KW-0675">Receptor</keyword>
<feature type="domain" description="ABC transporter" evidence="18">
    <location>
        <begin position="1338"/>
        <end position="1572"/>
    </location>
</feature>
<dbReference type="OMA" id="ANTVVLW"/>
<feature type="transmembrane region" description="Helical" evidence="17">
    <location>
        <begin position="1247"/>
        <end position="1266"/>
    </location>
</feature>
<feature type="transmembrane region" description="Helical" evidence="17">
    <location>
        <begin position="569"/>
        <end position="593"/>
    </location>
</feature>
<organism evidence="20 21">
    <name type="scientific">Branchiostoma floridae</name>
    <name type="common">Florida lancelet</name>
    <name type="synonym">Amphioxus</name>
    <dbReference type="NCBI Taxonomy" id="7739"/>
    <lineage>
        <taxon>Eukaryota</taxon>
        <taxon>Metazoa</taxon>
        <taxon>Chordata</taxon>
        <taxon>Cephalochordata</taxon>
        <taxon>Leptocardii</taxon>
        <taxon>Amphioxiformes</taxon>
        <taxon>Branchiostomatidae</taxon>
        <taxon>Branchiostoma</taxon>
    </lineage>
</organism>
<feature type="transmembrane region" description="Helical" evidence="17">
    <location>
        <begin position="1058"/>
        <end position="1084"/>
    </location>
</feature>
<feature type="transmembrane region" description="Helical" evidence="17">
    <location>
        <begin position="1272"/>
        <end position="1292"/>
    </location>
</feature>
<feature type="compositionally biased region" description="Low complexity" evidence="16">
    <location>
        <begin position="970"/>
        <end position="982"/>
    </location>
</feature>
<comment type="subcellular location">
    <subcellularLocation>
        <location evidence="1">Membrane</location>
        <topology evidence="1">Multi-pass membrane protein</topology>
    </subcellularLocation>
</comment>
<dbReference type="Gene3D" id="1.20.1560.10">
    <property type="entry name" value="ABC transporter type 1, transmembrane domain"/>
    <property type="match status" value="2"/>
</dbReference>
<feature type="region of interest" description="Disordered" evidence="16">
    <location>
        <begin position="894"/>
        <end position="933"/>
    </location>
</feature>
<proteinExistence type="inferred from homology"/>
<keyword evidence="20" id="KW-1185">Reference proteome</keyword>
<protein>
    <submittedName>
        <fullName evidence="21">ATP-binding cassette sub-family C member 9-like isoform X1</fullName>
    </submittedName>
</protein>
<dbReference type="SMART" id="SM00382">
    <property type="entry name" value="AAA"/>
    <property type="match status" value="2"/>
</dbReference>
<evidence type="ECO:0000256" key="11">
    <source>
        <dbReference type="ARBA" id="ARBA00023180"/>
    </source>
</evidence>
<feature type="region of interest" description="Disordered" evidence="16">
    <location>
        <begin position="961"/>
        <end position="984"/>
    </location>
</feature>
<dbReference type="CDD" id="cd18602">
    <property type="entry name" value="ABC_6TM_SUR1_D2_like"/>
    <property type="match status" value="1"/>
</dbReference>
<evidence type="ECO:0000256" key="12">
    <source>
        <dbReference type="ARBA" id="ARBA00034018"/>
    </source>
</evidence>
<keyword evidence="4 17" id="KW-0812">Transmembrane</keyword>
<evidence type="ECO:0000313" key="21">
    <source>
        <dbReference type="RefSeq" id="XP_035690863.1"/>
    </source>
</evidence>
<dbReference type="GO" id="GO:0008559">
    <property type="term" value="F:ABC-type xenobiotic transporter activity"/>
    <property type="evidence" value="ECO:0007669"/>
    <property type="project" value="UniProtKB-EC"/>
</dbReference>
<feature type="transmembrane region" description="Helical" evidence="17">
    <location>
        <begin position="531"/>
        <end position="557"/>
    </location>
</feature>
<dbReference type="GO" id="GO:0008281">
    <property type="term" value="F:sulfonylurea receptor activity"/>
    <property type="evidence" value="ECO:0007669"/>
    <property type="project" value="InterPro"/>
</dbReference>
<dbReference type="FunFam" id="3.40.50.300:FF:000163">
    <property type="entry name" value="Multidrug resistance-associated protein member 4"/>
    <property type="match status" value="1"/>
</dbReference>
<evidence type="ECO:0000256" key="9">
    <source>
        <dbReference type="ARBA" id="ARBA00023136"/>
    </source>
</evidence>
<dbReference type="GO" id="GO:0015431">
    <property type="term" value="F:ABC-type glutathione S-conjugate transporter activity"/>
    <property type="evidence" value="ECO:0007669"/>
    <property type="project" value="UniProtKB-EC"/>
</dbReference>
<keyword evidence="9 17" id="KW-0472">Membrane</keyword>
<evidence type="ECO:0000256" key="13">
    <source>
        <dbReference type="ARBA" id="ARBA00047523"/>
    </source>
</evidence>
<feature type="domain" description="ABC transporter" evidence="18">
    <location>
        <begin position="659"/>
        <end position="889"/>
    </location>
</feature>
<dbReference type="GO" id="GO:0055085">
    <property type="term" value="P:transmembrane transport"/>
    <property type="evidence" value="ECO:0000318"/>
    <property type="project" value="GO_Central"/>
</dbReference>
<dbReference type="InterPro" id="IPR003593">
    <property type="entry name" value="AAA+_ATPase"/>
</dbReference>
<feature type="transmembrane region" description="Helical" evidence="17">
    <location>
        <begin position="1003"/>
        <end position="1024"/>
    </location>
</feature>
<evidence type="ECO:0000259" key="19">
    <source>
        <dbReference type="PROSITE" id="PS50929"/>
    </source>
</evidence>
<dbReference type="InterPro" id="IPR000388">
    <property type="entry name" value="ABCC8/9"/>
</dbReference>
<dbReference type="FunFam" id="1.20.1560.10:FF:000006">
    <property type="entry name" value="ATP-binding cassette, sub-family C (CFTR/MRP), member 9"/>
    <property type="match status" value="1"/>
</dbReference>
<dbReference type="CDD" id="cd18591">
    <property type="entry name" value="ABC_6TM_SUR1_D1_like"/>
    <property type="match status" value="1"/>
</dbReference>
<dbReference type="InterPro" id="IPR050173">
    <property type="entry name" value="ABC_transporter_C-like"/>
</dbReference>
<dbReference type="CDD" id="cd03244">
    <property type="entry name" value="ABCC_MRP_domain2"/>
    <property type="match status" value="1"/>
</dbReference>